<keyword evidence="7 12" id="KW-0238">DNA-binding</keyword>
<keyword evidence="13" id="KW-0175">Coiled coil</keyword>
<feature type="transmembrane region" description="Helical" evidence="15">
    <location>
        <begin position="144"/>
        <end position="163"/>
    </location>
</feature>
<gene>
    <name evidence="19" type="ORF">NKR19_g2365</name>
</gene>
<evidence type="ECO:0000256" key="14">
    <source>
        <dbReference type="SAM" id="MobiDB-lite"/>
    </source>
</evidence>
<dbReference type="PROSITE" id="PS00293">
    <property type="entry name" value="PCNA_2"/>
    <property type="match status" value="1"/>
</dbReference>
<dbReference type="GO" id="GO:0003677">
    <property type="term" value="F:DNA binding"/>
    <property type="evidence" value="ECO:0007669"/>
    <property type="project" value="UniProtKB-KW"/>
</dbReference>
<dbReference type="GO" id="GO:0006273">
    <property type="term" value="P:lagging strand elongation"/>
    <property type="evidence" value="ECO:0007669"/>
    <property type="project" value="UniProtKB-ARBA"/>
</dbReference>
<evidence type="ECO:0000256" key="4">
    <source>
        <dbReference type="ARBA" id="ARBA00022692"/>
    </source>
</evidence>
<dbReference type="EMBL" id="JANBVN010000023">
    <property type="protein sequence ID" value="KAJ9161357.1"/>
    <property type="molecule type" value="Genomic_DNA"/>
</dbReference>
<comment type="caution">
    <text evidence="19">The sequence shown here is derived from an EMBL/GenBank/DDBJ whole genome shotgun (WGS) entry which is preliminary data.</text>
</comment>
<evidence type="ECO:0000259" key="18">
    <source>
        <dbReference type="Pfam" id="PF12632"/>
    </source>
</evidence>
<feature type="region of interest" description="Disordered" evidence="14">
    <location>
        <begin position="1"/>
        <end position="50"/>
    </location>
</feature>
<dbReference type="InterPro" id="IPR046938">
    <property type="entry name" value="DNA_clamp_sf"/>
</dbReference>
<keyword evidence="9 11" id="KW-0539">Nucleus</keyword>
<dbReference type="InterPro" id="IPR022659">
    <property type="entry name" value="Pr_cel_nuc_antig_CS"/>
</dbReference>
<evidence type="ECO:0000256" key="13">
    <source>
        <dbReference type="SAM" id="Coils"/>
    </source>
</evidence>
<keyword evidence="5 12" id="KW-0235">DNA replication</keyword>
<feature type="domain" description="Myosin-binding" evidence="18">
    <location>
        <begin position="154"/>
        <end position="431"/>
    </location>
</feature>
<dbReference type="GO" id="GO:0043626">
    <property type="term" value="C:PCNA complex"/>
    <property type="evidence" value="ECO:0007669"/>
    <property type="project" value="UniProtKB-ARBA"/>
</dbReference>
<accession>A0AA38VS95</accession>
<evidence type="ECO:0000256" key="9">
    <source>
        <dbReference type="ARBA" id="ARBA00023242"/>
    </source>
</evidence>
<evidence type="ECO:0000256" key="6">
    <source>
        <dbReference type="ARBA" id="ARBA00022989"/>
    </source>
</evidence>
<dbReference type="NCBIfam" id="TIGR00590">
    <property type="entry name" value="pcna"/>
    <property type="match status" value="1"/>
</dbReference>
<feature type="compositionally biased region" description="Basic and acidic residues" evidence="14">
    <location>
        <begin position="14"/>
        <end position="26"/>
    </location>
</feature>
<evidence type="ECO:0000256" key="7">
    <source>
        <dbReference type="ARBA" id="ARBA00023125"/>
    </source>
</evidence>
<feature type="transmembrane region" description="Helical" evidence="15">
    <location>
        <begin position="175"/>
        <end position="193"/>
    </location>
</feature>
<dbReference type="PRINTS" id="PR00339">
    <property type="entry name" value="PCNACYCLIN"/>
</dbReference>
<evidence type="ECO:0000256" key="10">
    <source>
        <dbReference type="ARBA" id="ARBA00054163"/>
    </source>
</evidence>
<evidence type="ECO:0000256" key="1">
    <source>
        <dbReference type="ARBA" id="ARBA00004123"/>
    </source>
</evidence>
<sequence>MEPVVYDRTPLADYLKEEGDEEHDHWGTGAEARSADDESTPSSPTFAPVGRPMVKKRFRTQRPASLHLDTSPSARISSLHNRYSKAVASTIERADNTKFLEQFRYTIVASQLLNGQSILGQQHLLQQQSEPPPVAHMNNPTTTGLILTASGALILAWLVSWVYSGGYSHLTKKRVLFTLVLLVVAAILSRAYVKQQWLRYLQEQAVTEVSTLISRSQDFDSASSAAAALIQEVELVSRGYRISAPLPPISRIEDRSQRRRCGRLRKELKARFAEMILKYNQVAAVVKGFSEQLDLEKYHDVYDISDFDIADALQGFSEGEFEDAESLRSLKIAAARFQTIRKLFFCALLALPASGEDSDYLRWSTAVEGLRTLNQTTGDCYEKLKSILTEQEMFPSASQAKMPLSPGRERWRSQLGKLNSLSSGIRGLQAKMTLLREESDRALNEAEDLSELGPNLMAQYESIGQDIKLLTQAWEEGRSALASAINRNEKRISSISGVLSPTISLSGATTVEEGGTFEAFKALTGHSPAPSSSGSSVGAEQHEEVFEAVAMPARPRSMLTRDERLVKMREERERREETREKADASRGMLRELEMNTGKQFIMLEARLQQAELLKKVVDAIKDLVQDCNFDCNDSGIALQAMDNSHVALVSMNLSSESFDPYRCDRNIALGVNLTSLTKVLRAAQPSDQLTLKAEDAPDSLNLTFESTDKDRISEYDLKLMDIDQEHLGIPETEYAATISMPSAEFRRICTDLMALSESVTIEASKDGVKFSCSGDIGNGSVVLRQHTNVEKESENIDIELSEPVSLTFSLKYLVNFCKAAGLSSTVKICLSNEVPLLVSYQLSNANSNLRFYLAPKIGDDE</sequence>
<reference evidence="19" key="1">
    <citation type="submission" date="2022-07" db="EMBL/GenBank/DDBJ databases">
        <title>Fungi with potential for degradation of polypropylene.</title>
        <authorList>
            <person name="Gostincar C."/>
        </authorList>
    </citation>
    <scope>NUCLEOTIDE SEQUENCE</scope>
    <source>
        <strain evidence="19">EXF-13287</strain>
    </source>
</reference>
<keyword evidence="4 15" id="KW-0812">Transmembrane</keyword>
<proteinExistence type="inferred from homology"/>
<dbReference type="InterPro" id="IPR022649">
    <property type="entry name" value="Pr_cel_nuc_antig_C"/>
</dbReference>
<evidence type="ECO:0000256" key="3">
    <source>
        <dbReference type="ARBA" id="ARBA00010462"/>
    </source>
</evidence>
<dbReference type="AlphaFoldDB" id="A0AA38VS95"/>
<evidence type="ECO:0000313" key="19">
    <source>
        <dbReference type="EMBL" id="KAJ9161357.1"/>
    </source>
</evidence>
<organism evidence="19 20">
    <name type="scientific">Coniochaeta hoffmannii</name>
    <dbReference type="NCBI Taxonomy" id="91930"/>
    <lineage>
        <taxon>Eukaryota</taxon>
        <taxon>Fungi</taxon>
        <taxon>Dikarya</taxon>
        <taxon>Ascomycota</taxon>
        <taxon>Pezizomycotina</taxon>
        <taxon>Sordariomycetes</taxon>
        <taxon>Sordariomycetidae</taxon>
        <taxon>Coniochaetales</taxon>
        <taxon>Coniochaetaceae</taxon>
        <taxon>Coniochaeta</taxon>
    </lineage>
</organism>
<comment type="subcellular location">
    <subcellularLocation>
        <location evidence="2">Endomembrane system</location>
    </subcellularLocation>
    <subcellularLocation>
        <location evidence="1 11">Nucleus</location>
    </subcellularLocation>
</comment>
<dbReference type="InterPro" id="IPR022648">
    <property type="entry name" value="Pr_cel_nuc_antig_N"/>
</dbReference>
<comment type="similarity">
    <text evidence="3 12">Belongs to the PCNA family.</text>
</comment>
<evidence type="ECO:0000313" key="20">
    <source>
        <dbReference type="Proteomes" id="UP001174691"/>
    </source>
</evidence>
<dbReference type="SUPFAM" id="SSF55979">
    <property type="entry name" value="DNA clamp"/>
    <property type="match status" value="2"/>
</dbReference>
<keyword evidence="20" id="KW-1185">Reference proteome</keyword>
<dbReference type="Proteomes" id="UP001174691">
    <property type="component" value="Unassembled WGS sequence"/>
</dbReference>
<dbReference type="FunFam" id="3.10.150.10:FF:000008">
    <property type="entry name" value="Proliferating cell nuclear antigen"/>
    <property type="match status" value="1"/>
</dbReference>
<dbReference type="Pfam" id="PF02747">
    <property type="entry name" value="PCNA_C"/>
    <property type="match status" value="1"/>
</dbReference>
<protein>
    <recommendedName>
        <fullName evidence="11">DNA sliding clamp PCNA</fullName>
    </recommendedName>
</protein>
<dbReference type="GO" id="GO:0006275">
    <property type="term" value="P:regulation of DNA replication"/>
    <property type="evidence" value="ECO:0007669"/>
    <property type="project" value="InterPro"/>
</dbReference>
<evidence type="ECO:0000259" key="16">
    <source>
        <dbReference type="Pfam" id="PF00705"/>
    </source>
</evidence>
<evidence type="ECO:0000256" key="11">
    <source>
        <dbReference type="RuleBase" id="RU000641"/>
    </source>
</evidence>
<dbReference type="PANTHER" id="PTHR11352">
    <property type="entry name" value="PROLIFERATING CELL NUCLEAR ANTIGEN"/>
    <property type="match status" value="1"/>
</dbReference>
<dbReference type="Pfam" id="PF00705">
    <property type="entry name" value="PCNA_N"/>
    <property type="match status" value="1"/>
</dbReference>
<name>A0AA38VS95_9PEZI</name>
<evidence type="ECO:0000256" key="5">
    <source>
        <dbReference type="ARBA" id="ARBA00022705"/>
    </source>
</evidence>
<comment type="function">
    <text evidence="10">This protein is an auxiliary protein of DNA polymerase delta and is involved in the control of eukaryotic DNA replication by increasing the polymerase's processibility during elongation of the leading strand. Involved in DNA repair.</text>
</comment>
<evidence type="ECO:0000256" key="2">
    <source>
        <dbReference type="ARBA" id="ARBA00004308"/>
    </source>
</evidence>
<keyword evidence="8 15" id="KW-0472">Membrane</keyword>
<dbReference type="PANTHER" id="PTHR11352:SF0">
    <property type="entry name" value="PROLIFERATING CELL NUCLEAR ANTIGEN"/>
    <property type="match status" value="1"/>
</dbReference>
<dbReference type="GO" id="GO:0006272">
    <property type="term" value="P:leading strand elongation"/>
    <property type="evidence" value="ECO:0007669"/>
    <property type="project" value="TreeGrafter"/>
</dbReference>
<dbReference type="GO" id="GO:0006298">
    <property type="term" value="P:mismatch repair"/>
    <property type="evidence" value="ECO:0007669"/>
    <property type="project" value="TreeGrafter"/>
</dbReference>
<feature type="coiled-coil region" evidence="13">
    <location>
        <begin position="565"/>
        <end position="595"/>
    </location>
</feature>
<dbReference type="FunFam" id="3.10.150.10:FF:000006">
    <property type="entry name" value="Proliferating cell nuclear antigen"/>
    <property type="match status" value="1"/>
</dbReference>
<comment type="function">
    <text evidence="11">This protein is an auxiliary protein of DNA polymerase delta and is involved in the control of eukaryotic DNA replication by increasing the polymerase's processivity during elongation of the leading strand.</text>
</comment>
<evidence type="ECO:0000256" key="12">
    <source>
        <dbReference type="RuleBase" id="RU003671"/>
    </source>
</evidence>
<evidence type="ECO:0000256" key="15">
    <source>
        <dbReference type="SAM" id="Phobius"/>
    </source>
</evidence>
<dbReference type="PROSITE" id="PS01251">
    <property type="entry name" value="PCNA_1"/>
    <property type="match status" value="1"/>
</dbReference>
<dbReference type="CDD" id="cd00577">
    <property type="entry name" value="PCNA"/>
    <property type="match status" value="1"/>
</dbReference>
<dbReference type="Pfam" id="PF12632">
    <property type="entry name" value="Vezatin"/>
    <property type="match status" value="1"/>
</dbReference>
<dbReference type="GO" id="GO:0030337">
    <property type="term" value="F:DNA polymerase processivity factor activity"/>
    <property type="evidence" value="ECO:0007669"/>
    <property type="project" value="InterPro"/>
</dbReference>
<dbReference type="InterPro" id="IPR026859">
    <property type="entry name" value="Myosin-bd"/>
</dbReference>
<feature type="domain" description="Proliferating cell nuclear antigen PCNA C-terminal" evidence="17">
    <location>
        <begin position="728"/>
        <end position="856"/>
    </location>
</feature>
<dbReference type="Gene3D" id="3.10.150.10">
    <property type="entry name" value="DNA Polymerase III, subunit A, domain 2"/>
    <property type="match status" value="2"/>
</dbReference>
<feature type="domain" description="Proliferating cell nuclear antigen PCNA N-terminal" evidence="16">
    <location>
        <begin position="602"/>
        <end position="724"/>
    </location>
</feature>
<feature type="coiled-coil region" evidence="13">
    <location>
        <begin position="425"/>
        <end position="452"/>
    </location>
</feature>
<dbReference type="HAMAP" id="MF_00317">
    <property type="entry name" value="DNApol_clamp_arch"/>
    <property type="match status" value="1"/>
</dbReference>
<dbReference type="GO" id="GO:0012505">
    <property type="term" value="C:endomembrane system"/>
    <property type="evidence" value="ECO:0007669"/>
    <property type="project" value="UniProtKB-SubCell"/>
</dbReference>
<dbReference type="GO" id="GO:0070987">
    <property type="term" value="P:error-free translesion synthesis"/>
    <property type="evidence" value="ECO:0007669"/>
    <property type="project" value="UniProtKB-ARBA"/>
</dbReference>
<evidence type="ECO:0000256" key="8">
    <source>
        <dbReference type="ARBA" id="ARBA00023136"/>
    </source>
</evidence>
<evidence type="ECO:0000259" key="17">
    <source>
        <dbReference type="Pfam" id="PF02747"/>
    </source>
</evidence>
<dbReference type="InterPro" id="IPR000730">
    <property type="entry name" value="Pr_cel_nuc_antig"/>
</dbReference>
<keyword evidence="6 15" id="KW-1133">Transmembrane helix</keyword>
<dbReference type="GO" id="GO:0017022">
    <property type="term" value="F:myosin binding"/>
    <property type="evidence" value="ECO:0007669"/>
    <property type="project" value="InterPro"/>
</dbReference>